<feature type="region of interest" description="Disordered" evidence="1">
    <location>
        <begin position="163"/>
        <end position="184"/>
    </location>
</feature>
<feature type="region of interest" description="Disordered" evidence="1">
    <location>
        <begin position="1"/>
        <end position="136"/>
    </location>
</feature>
<name>A0A1B9H3T2_9TREE</name>
<feature type="region of interest" description="Disordered" evidence="1">
    <location>
        <begin position="226"/>
        <end position="295"/>
    </location>
</feature>
<sequence>MSAPIPISHTGPSTMPQHGAQPLLSPPLPSNTPGSSISVSPQTPFFPPPGLATSTTPTQSSGLFKWASSFGKSPNSQTSGNALGPSSPNKQSGFDVPPTIQDVEDHEHEHDSFEFGDYGDLKSRSWTASTGAGGRRAMSMSYAAGRPGQSGIAAMLKGGFGGDNTGQGISPPAGGGGAGPGQSMPVGGVMADKAAKGQGVLRRLSLSGTSYRPAFLSPPLHSAPLPPSPPAVPSVPAPAPAPAPAPPIAEPQLNRAATITGATTAAARGRRYSEGQKKRGVSPMGERLLRDHGHF</sequence>
<reference evidence="2 3" key="1">
    <citation type="submission" date="2013-07" db="EMBL/GenBank/DDBJ databases">
        <title>The Genome Sequence of Cryptococcus heveanensis BCC8398.</title>
        <authorList>
            <consortium name="The Broad Institute Genome Sequencing Platform"/>
            <person name="Cuomo C."/>
            <person name="Litvintseva A."/>
            <person name="Chen Y."/>
            <person name="Heitman J."/>
            <person name="Sun S."/>
            <person name="Springer D."/>
            <person name="Dromer F."/>
            <person name="Young S.K."/>
            <person name="Zeng Q."/>
            <person name="Gargeya S."/>
            <person name="Fitzgerald M."/>
            <person name="Abouelleil A."/>
            <person name="Alvarado L."/>
            <person name="Berlin A.M."/>
            <person name="Chapman S.B."/>
            <person name="Dewar J."/>
            <person name="Goldberg J."/>
            <person name="Griggs A."/>
            <person name="Gujja S."/>
            <person name="Hansen M."/>
            <person name="Howarth C."/>
            <person name="Imamovic A."/>
            <person name="Larimer J."/>
            <person name="McCowan C."/>
            <person name="Murphy C."/>
            <person name="Pearson M."/>
            <person name="Priest M."/>
            <person name="Roberts A."/>
            <person name="Saif S."/>
            <person name="Shea T."/>
            <person name="Sykes S."/>
            <person name="Wortman J."/>
            <person name="Nusbaum C."/>
            <person name="Birren B."/>
        </authorList>
    </citation>
    <scope>NUCLEOTIDE SEQUENCE [LARGE SCALE GENOMIC DNA]</scope>
    <source>
        <strain evidence="2 3">BCC8398</strain>
    </source>
</reference>
<dbReference type="AlphaFoldDB" id="A0A1B9H3T2"/>
<accession>A0A1B9H3T2</accession>
<dbReference type="OrthoDB" id="2554033at2759"/>
<protein>
    <submittedName>
        <fullName evidence="2">Uncharacterized protein</fullName>
    </submittedName>
</protein>
<organism evidence="2 3">
    <name type="scientific">Kwoniella heveanensis BCC8398</name>
    <dbReference type="NCBI Taxonomy" id="1296120"/>
    <lineage>
        <taxon>Eukaryota</taxon>
        <taxon>Fungi</taxon>
        <taxon>Dikarya</taxon>
        <taxon>Basidiomycota</taxon>
        <taxon>Agaricomycotina</taxon>
        <taxon>Tremellomycetes</taxon>
        <taxon>Tremellales</taxon>
        <taxon>Cryptococcaceae</taxon>
        <taxon>Kwoniella</taxon>
    </lineage>
</organism>
<gene>
    <name evidence="2" type="ORF">I316_00153</name>
</gene>
<dbReference type="Proteomes" id="UP000092666">
    <property type="component" value="Unassembled WGS sequence"/>
</dbReference>
<reference evidence="3" key="2">
    <citation type="submission" date="2013-12" db="EMBL/GenBank/DDBJ databases">
        <title>Evolution of pathogenesis and genome organization in the Tremellales.</title>
        <authorList>
            <person name="Cuomo C."/>
            <person name="Litvintseva A."/>
            <person name="Heitman J."/>
            <person name="Chen Y."/>
            <person name="Sun S."/>
            <person name="Springer D."/>
            <person name="Dromer F."/>
            <person name="Young S."/>
            <person name="Zeng Q."/>
            <person name="Chapman S."/>
            <person name="Gujja S."/>
            <person name="Saif S."/>
            <person name="Birren B."/>
        </authorList>
    </citation>
    <scope>NUCLEOTIDE SEQUENCE [LARGE SCALE GENOMIC DNA]</scope>
    <source>
        <strain evidence="3">BCC8398</strain>
    </source>
</reference>
<dbReference type="EMBL" id="KI669492">
    <property type="protein sequence ID" value="OCF37929.1"/>
    <property type="molecule type" value="Genomic_DNA"/>
</dbReference>
<evidence type="ECO:0000313" key="3">
    <source>
        <dbReference type="Proteomes" id="UP000092666"/>
    </source>
</evidence>
<feature type="compositionally biased region" description="Low complexity" evidence="1">
    <location>
        <begin position="255"/>
        <end position="267"/>
    </location>
</feature>
<feature type="compositionally biased region" description="Pro residues" evidence="1">
    <location>
        <begin position="226"/>
        <end position="249"/>
    </location>
</feature>
<feature type="compositionally biased region" description="Polar residues" evidence="1">
    <location>
        <begin position="70"/>
        <end position="92"/>
    </location>
</feature>
<proteinExistence type="predicted"/>
<feature type="compositionally biased region" description="Basic and acidic residues" evidence="1">
    <location>
        <begin position="103"/>
        <end position="123"/>
    </location>
</feature>
<evidence type="ECO:0000313" key="2">
    <source>
        <dbReference type="EMBL" id="OCF37929.1"/>
    </source>
</evidence>
<feature type="compositionally biased region" description="Polar residues" evidence="1">
    <location>
        <begin position="52"/>
        <end position="62"/>
    </location>
</feature>
<evidence type="ECO:0000256" key="1">
    <source>
        <dbReference type="SAM" id="MobiDB-lite"/>
    </source>
</evidence>
<keyword evidence="3" id="KW-1185">Reference proteome</keyword>